<feature type="compositionally biased region" description="Basic and acidic residues" evidence="5">
    <location>
        <begin position="252"/>
        <end position="267"/>
    </location>
</feature>
<feature type="domain" description="ABC transporter" evidence="6">
    <location>
        <begin position="22"/>
        <end position="263"/>
    </location>
</feature>
<dbReference type="Gene3D" id="3.40.50.300">
    <property type="entry name" value="P-loop containing nucleotide triphosphate hydrolases"/>
    <property type="match status" value="1"/>
</dbReference>
<dbReference type="PROSITE" id="PS50893">
    <property type="entry name" value="ABC_TRANSPORTER_2"/>
    <property type="match status" value="1"/>
</dbReference>
<dbReference type="GO" id="GO:0016887">
    <property type="term" value="F:ATP hydrolysis activity"/>
    <property type="evidence" value="ECO:0007669"/>
    <property type="project" value="InterPro"/>
</dbReference>
<comment type="caution">
    <text evidence="7">The sequence shown here is derived from an EMBL/GenBank/DDBJ whole genome shotgun (WGS) entry which is preliminary data.</text>
</comment>
<protein>
    <submittedName>
        <fullName evidence="7">ABC transporter</fullName>
    </submittedName>
</protein>
<dbReference type="AlphaFoldDB" id="A0A917VSZ1"/>
<dbReference type="Proteomes" id="UP000645217">
    <property type="component" value="Unassembled WGS sequence"/>
</dbReference>
<dbReference type="InterPro" id="IPR050153">
    <property type="entry name" value="Metal_Ion_Import_ABC"/>
</dbReference>
<evidence type="ECO:0000256" key="4">
    <source>
        <dbReference type="ARBA" id="ARBA00022840"/>
    </source>
</evidence>
<dbReference type="PROSITE" id="PS00211">
    <property type="entry name" value="ABC_TRANSPORTER_1"/>
    <property type="match status" value="1"/>
</dbReference>
<name>A0A917VSZ1_9ACTN</name>
<evidence type="ECO:0000259" key="6">
    <source>
        <dbReference type="PROSITE" id="PS50893"/>
    </source>
</evidence>
<sequence>MTRSAQATGRAAQAAHEPAAGTRVPEVAFAMRGGHVALDGRRVLRGVDLRIETGEVVAVLGANGSGKSTLIRTLLGLVPLTAGTAELFGTPPARFRDWWRIGYVPQRLSVGGGVPATVREVVASGRVPRQRRLRPSGAADRAAVTAALESVGLAGRAGDPVGLLSGGQQQRVLIARALAGEPDTFVMDEPTAGVDAESQRHLAGTLASLVRQGRTVLLVAHELGPLAPLITRSIVVRDGVVAHDGPAQHGEGACHPHPGHEQERPHAYDVSSGPMSPGAPK</sequence>
<evidence type="ECO:0000256" key="2">
    <source>
        <dbReference type="ARBA" id="ARBA00022448"/>
    </source>
</evidence>
<comment type="similarity">
    <text evidence="1">Belongs to the ABC transporter superfamily.</text>
</comment>
<evidence type="ECO:0000256" key="5">
    <source>
        <dbReference type="SAM" id="MobiDB-lite"/>
    </source>
</evidence>
<dbReference type="EMBL" id="BMNT01000041">
    <property type="protein sequence ID" value="GGL11033.1"/>
    <property type="molecule type" value="Genomic_DNA"/>
</dbReference>
<evidence type="ECO:0000256" key="1">
    <source>
        <dbReference type="ARBA" id="ARBA00005417"/>
    </source>
</evidence>
<keyword evidence="3" id="KW-0547">Nucleotide-binding</keyword>
<dbReference type="SMART" id="SM00382">
    <property type="entry name" value="AAA"/>
    <property type="match status" value="1"/>
</dbReference>
<dbReference type="PANTHER" id="PTHR42734:SF17">
    <property type="entry name" value="METAL TRANSPORT SYSTEM ATP-BINDING PROTEIN TM_0124-RELATED"/>
    <property type="match status" value="1"/>
</dbReference>
<keyword evidence="4" id="KW-0067">ATP-binding</keyword>
<reference evidence="7" key="2">
    <citation type="submission" date="2020-09" db="EMBL/GenBank/DDBJ databases">
        <authorList>
            <person name="Sun Q."/>
            <person name="Ohkuma M."/>
        </authorList>
    </citation>
    <scope>NUCLEOTIDE SEQUENCE</scope>
    <source>
        <strain evidence="7">JCM 13064</strain>
    </source>
</reference>
<dbReference type="Pfam" id="PF00005">
    <property type="entry name" value="ABC_tran"/>
    <property type="match status" value="1"/>
</dbReference>
<feature type="region of interest" description="Disordered" evidence="5">
    <location>
        <begin position="243"/>
        <end position="281"/>
    </location>
</feature>
<dbReference type="SUPFAM" id="SSF52540">
    <property type="entry name" value="P-loop containing nucleoside triphosphate hydrolases"/>
    <property type="match status" value="1"/>
</dbReference>
<keyword evidence="8" id="KW-1185">Reference proteome</keyword>
<dbReference type="InterPro" id="IPR017871">
    <property type="entry name" value="ABC_transporter-like_CS"/>
</dbReference>
<dbReference type="GO" id="GO:0005524">
    <property type="term" value="F:ATP binding"/>
    <property type="evidence" value="ECO:0007669"/>
    <property type="project" value="UniProtKB-KW"/>
</dbReference>
<dbReference type="InterPro" id="IPR003439">
    <property type="entry name" value="ABC_transporter-like_ATP-bd"/>
</dbReference>
<dbReference type="RefSeq" id="WP_372444426.1">
    <property type="nucleotide sequence ID" value="NZ_BMNT01000041.1"/>
</dbReference>
<keyword evidence="2" id="KW-0813">Transport</keyword>
<evidence type="ECO:0000313" key="8">
    <source>
        <dbReference type="Proteomes" id="UP000645217"/>
    </source>
</evidence>
<evidence type="ECO:0000313" key="7">
    <source>
        <dbReference type="EMBL" id="GGL11033.1"/>
    </source>
</evidence>
<evidence type="ECO:0000256" key="3">
    <source>
        <dbReference type="ARBA" id="ARBA00022741"/>
    </source>
</evidence>
<reference evidence="7" key="1">
    <citation type="journal article" date="2014" name="Int. J. Syst. Evol. Microbiol.">
        <title>Complete genome sequence of Corynebacterium casei LMG S-19264T (=DSM 44701T), isolated from a smear-ripened cheese.</title>
        <authorList>
            <consortium name="US DOE Joint Genome Institute (JGI-PGF)"/>
            <person name="Walter F."/>
            <person name="Albersmeier A."/>
            <person name="Kalinowski J."/>
            <person name="Ruckert C."/>
        </authorList>
    </citation>
    <scope>NUCLEOTIDE SEQUENCE</scope>
    <source>
        <strain evidence="7">JCM 13064</strain>
    </source>
</reference>
<proteinExistence type="inferred from homology"/>
<organism evidence="7 8">
    <name type="scientific">Sphaerisporangium melleum</name>
    <dbReference type="NCBI Taxonomy" id="321316"/>
    <lineage>
        <taxon>Bacteria</taxon>
        <taxon>Bacillati</taxon>
        <taxon>Actinomycetota</taxon>
        <taxon>Actinomycetes</taxon>
        <taxon>Streptosporangiales</taxon>
        <taxon>Streptosporangiaceae</taxon>
        <taxon>Sphaerisporangium</taxon>
    </lineage>
</organism>
<dbReference type="PANTHER" id="PTHR42734">
    <property type="entry name" value="METAL TRANSPORT SYSTEM ATP-BINDING PROTEIN TM_0124-RELATED"/>
    <property type="match status" value="1"/>
</dbReference>
<dbReference type="InterPro" id="IPR003593">
    <property type="entry name" value="AAA+_ATPase"/>
</dbReference>
<gene>
    <name evidence="7" type="ORF">GCM10007964_61530</name>
</gene>
<accession>A0A917VSZ1</accession>
<dbReference type="InterPro" id="IPR027417">
    <property type="entry name" value="P-loop_NTPase"/>
</dbReference>